<keyword evidence="6" id="KW-0833">Ubl conjugation pathway</keyword>
<keyword evidence="4" id="KW-0479">Metal-binding</keyword>
<accession>A0AA86SIT1</accession>
<organism evidence="9 10">
    <name type="scientific">Sphenostylis stenocarpa</name>
    <dbReference type="NCBI Taxonomy" id="92480"/>
    <lineage>
        <taxon>Eukaryota</taxon>
        <taxon>Viridiplantae</taxon>
        <taxon>Streptophyta</taxon>
        <taxon>Embryophyta</taxon>
        <taxon>Tracheophyta</taxon>
        <taxon>Spermatophyta</taxon>
        <taxon>Magnoliopsida</taxon>
        <taxon>eudicotyledons</taxon>
        <taxon>Gunneridae</taxon>
        <taxon>Pentapetalae</taxon>
        <taxon>rosids</taxon>
        <taxon>fabids</taxon>
        <taxon>Fabales</taxon>
        <taxon>Fabaceae</taxon>
        <taxon>Papilionoideae</taxon>
        <taxon>50 kb inversion clade</taxon>
        <taxon>NPAAA clade</taxon>
        <taxon>indigoferoid/millettioid clade</taxon>
        <taxon>Phaseoleae</taxon>
        <taxon>Sphenostylis</taxon>
    </lineage>
</organism>
<gene>
    <name evidence="9" type="ORF">AYBTSS11_LOCUS10181</name>
</gene>
<dbReference type="EMBL" id="OY731400">
    <property type="protein sequence ID" value="CAJ1941284.1"/>
    <property type="molecule type" value="Genomic_DNA"/>
</dbReference>
<evidence type="ECO:0000313" key="10">
    <source>
        <dbReference type="Proteomes" id="UP001189624"/>
    </source>
</evidence>
<feature type="region of interest" description="Disordered" evidence="8">
    <location>
        <begin position="149"/>
        <end position="196"/>
    </location>
</feature>
<evidence type="ECO:0000256" key="8">
    <source>
        <dbReference type="SAM" id="MobiDB-lite"/>
    </source>
</evidence>
<sequence length="415" mass="44665">MASSSSSPPSLSLSHISTQSSSAALDDNSEDACSICLEPFSTHDPAAMKLVCDEVLGLEDWSQRSKECPICWQLLVLKDNASQELLNAVEAEKHLSSRTVHSHAFTNYHSFLERLNNDHDDLDESNFDEQLVQHVVAASSRARFICRRETQRSSGAGPSEVIAFNSPKHASGMQPALTTSPSGGSSPTPGVPFAAHNQLPTSAFSSIGMVTTNTSENDMPSKPRVIYSQPSPESARRLKTSEMFSIPESVKSKLSAASARCKESISKNTRGFKEKLIARNASVKELSKGVQREMKAGMAGVGRMFERLDLTSKRSSSPANTICSGGTSGLPIKEKSVRESRVLVVDATSNASSINYSIVAVGVEIPVSLWTSCCAYIARMGKSTMLSSLVQEGIWNARDDLITNVAVGMRPAFGQ</sequence>
<reference evidence="9" key="1">
    <citation type="submission" date="2023-10" db="EMBL/GenBank/DDBJ databases">
        <authorList>
            <person name="Domelevo Entfellner J.-B."/>
        </authorList>
    </citation>
    <scope>NUCLEOTIDE SEQUENCE</scope>
</reference>
<keyword evidence="5" id="KW-0863">Zinc-finger</keyword>
<keyword evidence="3" id="KW-0808">Transferase</keyword>
<evidence type="ECO:0000256" key="2">
    <source>
        <dbReference type="ARBA" id="ARBA00012483"/>
    </source>
</evidence>
<dbReference type="Gramene" id="rna-AYBTSS11_LOCUS10181">
    <property type="protein sequence ID" value="CAJ1941284.1"/>
    <property type="gene ID" value="gene-AYBTSS11_LOCUS10181"/>
</dbReference>
<dbReference type="AlphaFoldDB" id="A0AA86SIT1"/>
<dbReference type="PANTHER" id="PTHR46463">
    <property type="entry name" value="ZINC FINGER, RING/FYVE/PHD-TYPE"/>
    <property type="match status" value="1"/>
</dbReference>
<comment type="catalytic activity">
    <reaction evidence="1">
        <text>S-ubiquitinyl-[E2 ubiquitin-conjugating enzyme]-L-cysteine + [acceptor protein]-L-lysine = [E2 ubiquitin-conjugating enzyme]-L-cysteine + N(6)-ubiquitinyl-[acceptor protein]-L-lysine.</text>
        <dbReference type="EC" id="2.3.2.27"/>
    </reaction>
</comment>
<protein>
    <recommendedName>
        <fullName evidence="2">RING-type E3 ubiquitin transferase</fullName>
        <ecNumber evidence="2">2.3.2.27</ecNumber>
    </recommendedName>
</protein>
<proteinExistence type="predicted"/>
<dbReference type="Gene3D" id="3.30.40.10">
    <property type="entry name" value="Zinc/RING finger domain, C3HC4 (zinc finger)"/>
    <property type="match status" value="1"/>
</dbReference>
<evidence type="ECO:0000256" key="3">
    <source>
        <dbReference type="ARBA" id="ARBA00022679"/>
    </source>
</evidence>
<evidence type="ECO:0000256" key="6">
    <source>
        <dbReference type="ARBA" id="ARBA00022786"/>
    </source>
</evidence>
<feature type="region of interest" description="Disordered" evidence="8">
    <location>
        <begin position="211"/>
        <end position="234"/>
    </location>
</feature>
<evidence type="ECO:0000256" key="1">
    <source>
        <dbReference type="ARBA" id="ARBA00000900"/>
    </source>
</evidence>
<dbReference type="GO" id="GO:0008270">
    <property type="term" value="F:zinc ion binding"/>
    <property type="evidence" value="ECO:0007669"/>
    <property type="project" value="UniProtKB-KW"/>
</dbReference>
<keyword evidence="10" id="KW-1185">Reference proteome</keyword>
<dbReference type="InterPro" id="IPR013083">
    <property type="entry name" value="Znf_RING/FYVE/PHD"/>
</dbReference>
<feature type="compositionally biased region" description="Low complexity" evidence="8">
    <location>
        <begin position="178"/>
        <end position="188"/>
    </location>
</feature>
<dbReference type="EC" id="2.3.2.27" evidence="2"/>
<evidence type="ECO:0000313" key="9">
    <source>
        <dbReference type="EMBL" id="CAJ1941284.1"/>
    </source>
</evidence>
<keyword evidence="7" id="KW-0862">Zinc</keyword>
<evidence type="ECO:0000256" key="7">
    <source>
        <dbReference type="ARBA" id="ARBA00022833"/>
    </source>
</evidence>
<name>A0AA86SIT1_9FABA</name>
<evidence type="ECO:0000256" key="5">
    <source>
        <dbReference type="ARBA" id="ARBA00022771"/>
    </source>
</evidence>
<dbReference type="GO" id="GO:0061630">
    <property type="term" value="F:ubiquitin protein ligase activity"/>
    <property type="evidence" value="ECO:0007669"/>
    <property type="project" value="UniProtKB-EC"/>
</dbReference>
<evidence type="ECO:0000256" key="4">
    <source>
        <dbReference type="ARBA" id="ARBA00022723"/>
    </source>
</evidence>
<dbReference type="PANTHER" id="PTHR46463:SF16">
    <property type="entry name" value="E3 UBIQUITIN-PROTEIN LIGASE RHF1A"/>
    <property type="match status" value="1"/>
</dbReference>
<dbReference type="Proteomes" id="UP001189624">
    <property type="component" value="Chromosome 3"/>
</dbReference>